<feature type="transmembrane region" description="Helical" evidence="1">
    <location>
        <begin position="111"/>
        <end position="135"/>
    </location>
</feature>
<organism evidence="2 3">
    <name type="scientific">Candidatus Colwellbacteria bacterium GWA2_46_10</name>
    <dbReference type="NCBI Taxonomy" id="1797684"/>
    <lineage>
        <taxon>Bacteria</taxon>
        <taxon>Candidatus Colwelliibacteriota</taxon>
    </lineage>
</organism>
<evidence type="ECO:0008006" key="4">
    <source>
        <dbReference type="Google" id="ProtNLM"/>
    </source>
</evidence>
<feature type="transmembrane region" description="Helical" evidence="1">
    <location>
        <begin position="6"/>
        <end position="29"/>
    </location>
</feature>
<comment type="caution">
    <text evidence="2">The sequence shown here is derived from an EMBL/GenBank/DDBJ whole genome shotgun (WGS) entry which is preliminary data.</text>
</comment>
<dbReference type="EMBL" id="MHIS01000004">
    <property type="protein sequence ID" value="OGY56910.1"/>
    <property type="molecule type" value="Genomic_DNA"/>
</dbReference>
<feature type="transmembrane region" description="Helical" evidence="1">
    <location>
        <begin position="79"/>
        <end position="99"/>
    </location>
</feature>
<accession>A0A1G1YZ46</accession>
<evidence type="ECO:0000313" key="3">
    <source>
        <dbReference type="Proteomes" id="UP000178179"/>
    </source>
</evidence>
<evidence type="ECO:0000256" key="1">
    <source>
        <dbReference type="SAM" id="Phobius"/>
    </source>
</evidence>
<keyword evidence="1" id="KW-1133">Transmembrane helix</keyword>
<feature type="transmembrane region" description="Helical" evidence="1">
    <location>
        <begin position="50"/>
        <end position="73"/>
    </location>
</feature>
<dbReference type="Pfam" id="PF08570">
    <property type="entry name" value="DUF1761"/>
    <property type="match status" value="1"/>
</dbReference>
<proteinExistence type="predicted"/>
<keyword evidence="1" id="KW-0472">Membrane</keyword>
<sequence>MPNINFIGVILAGVLGMFVGFLWYGPLFGKRWITLMGFSKEDIEEAKKKGMILNYGLGLLGQLATACALSLIVASSFQYFGGFSYSLIFWIWLGIMVPIQMGGVLWEGRSWGLFALNSTYYLVQLLVMGFVLSYLG</sequence>
<gene>
    <name evidence="2" type="ORF">A2119_02735</name>
</gene>
<evidence type="ECO:0000313" key="2">
    <source>
        <dbReference type="EMBL" id="OGY56910.1"/>
    </source>
</evidence>
<name>A0A1G1YZ46_9BACT</name>
<keyword evidence="1" id="KW-0812">Transmembrane</keyword>
<dbReference type="AlphaFoldDB" id="A0A1G1YZ46"/>
<dbReference type="InterPro" id="IPR013879">
    <property type="entry name" value="DUF1761"/>
</dbReference>
<protein>
    <recommendedName>
        <fullName evidence="4">DUF1761 domain-containing protein</fullName>
    </recommendedName>
</protein>
<dbReference type="Proteomes" id="UP000178179">
    <property type="component" value="Unassembled WGS sequence"/>
</dbReference>
<reference evidence="2 3" key="1">
    <citation type="journal article" date="2016" name="Nat. Commun.">
        <title>Thousands of microbial genomes shed light on interconnected biogeochemical processes in an aquifer system.</title>
        <authorList>
            <person name="Anantharaman K."/>
            <person name="Brown C.T."/>
            <person name="Hug L.A."/>
            <person name="Sharon I."/>
            <person name="Castelle C.J."/>
            <person name="Probst A.J."/>
            <person name="Thomas B.C."/>
            <person name="Singh A."/>
            <person name="Wilkins M.J."/>
            <person name="Karaoz U."/>
            <person name="Brodie E.L."/>
            <person name="Williams K.H."/>
            <person name="Hubbard S.S."/>
            <person name="Banfield J.F."/>
        </authorList>
    </citation>
    <scope>NUCLEOTIDE SEQUENCE [LARGE SCALE GENOMIC DNA]</scope>
</reference>